<comment type="similarity">
    <text evidence="1">Belongs to the 'GDSL' lipolytic enzyme family.</text>
</comment>
<accession>A0A8J5GWD2</accession>
<comment type="caution">
    <text evidence="2">The sequence shown here is derived from an EMBL/GenBank/DDBJ whole genome shotgun (WGS) entry which is preliminary data.</text>
</comment>
<organism evidence="2 3">
    <name type="scientific">Zingiber officinale</name>
    <name type="common">Ginger</name>
    <name type="synonym">Amomum zingiber</name>
    <dbReference type="NCBI Taxonomy" id="94328"/>
    <lineage>
        <taxon>Eukaryota</taxon>
        <taxon>Viridiplantae</taxon>
        <taxon>Streptophyta</taxon>
        <taxon>Embryophyta</taxon>
        <taxon>Tracheophyta</taxon>
        <taxon>Spermatophyta</taxon>
        <taxon>Magnoliopsida</taxon>
        <taxon>Liliopsida</taxon>
        <taxon>Zingiberales</taxon>
        <taxon>Zingiberaceae</taxon>
        <taxon>Zingiber</taxon>
    </lineage>
</organism>
<reference evidence="2 3" key="1">
    <citation type="submission" date="2020-08" db="EMBL/GenBank/DDBJ databases">
        <title>Plant Genome Project.</title>
        <authorList>
            <person name="Zhang R.-G."/>
        </authorList>
    </citation>
    <scope>NUCLEOTIDE SEQUENCE [LARGE SCALE GENOMIC DNA]</scope>
    <source>
        <tissue evidence="2">Rhizome</tissue>
    </source>
</reference>
<evidence type="ECO:0008006" key="4">
    <source>
        <dbReference type="Google" id="ProtNLM"/>
    </source>
</evidence>
<evidence type="ECO:0000313" key="3">
    <source>
        <dbReference type="Proteomes" id="UP000734854"/>
    </source>
</evidence>
<gene>
    <name evidence="2" type="ORF">ZIOFF_032963</name>
</gene>
<dbReference type="PANTHER" id="PTHR22835">
    <property type="entry name" value="ZINC FINGER FYVE DOMAIN CONTAINING PROTEIN"/>
    <property type="match status" value="1"/>
</dbReference>
<evidence type="ECO:0000313" key="2">
    <source>
        <dbReference type="EMBL" id="KAG6507613.1"/>
    </source>
</evidence>
<proteinExistence type="inferred from homology"/>
<dbReference type="Gene3D" id="3.40.50.1110">
    <property type="entry name" value="SGNH hydrolase"/>
    <property type="match status" value="1"/>
</dbReference>
<protein>
    <recommendedName>
        <fullName evidence="4">GDSL esterase/lipase</fullName>
    </recommendedName>
</protein>
<evidence type="ECO:0000256" key="1">
    <source>
        <dbReference type="ARBA" id="ARBA00008668"/>
    </source>
</evidence>
<sequence>MGVRTMVVPGSLPMGCCALYLNKFQVENQESYDPRTGCINWLNDFAIRHDRLLVEELQRRQRRHLEVTIMYADVYHATTGIYACPHNYIDLIQLLLIN</sequence>
<dbReference type="Proteomes" id="UP000734854">
    <property type="component" value="Unassembled WGS sequence"/>
</dbReference>
<keyword evidence="3" id="KW-1185">Reference proteome</keyword>
<dbReference type="InterPro" id="IPR036514">
    <property type="entry name" value="SGNH_hydro_sf"/>
</dbReference>
<name>A0A8J5GWD2_ZINOF</name>
<dbReference type="EMBL" id="JACMSC010000009">
    <property type="protein sequence ID" value="KAG6507613.1"/>
    <property type="molecule type" value="Genomic_DNA"/>
</dbReference>
<dbReference type="PANTHER" id="PTHR22835:SF663">
    <property type="entry name" value="LIPASE-LIKE"/>
    <property type="match status" value="1"/>
</dbReference>
<dbReference type="AlphaFoldDB" id="A0A8J5GWD2"/>